<evidence type="ECO:0000313" key="4">
    <source>
        <dbReference type="Proteomes" id="UP000261105"/>
    </source>
</evidence>
<comment type="caution">
    <text evidence="3">The sequence shown here is derived from an EMBL/GenBank/DDBJ whole genome shotgun (WGS) entry which is preliminary data.</text>
</comment>
<keyword evidence="1" id="KW-0175">Coiled coil</keyword>
<reference evidence="3 4" key="1">
    <citation type="submission" date="2018-08" db="EMBL/GenBank/DDBJ databases">
        <title>A genome reference for cultivated species of the human gut microbiota.</title>
        <authorList>
            <person name="Zou Y."/>
            <person name="Xue W."/>
            <person name="Luo G."/>
        </authorList>
    </citation>
    <scope>NUCLEOTIDE SEQUENCE [LARGE SCALE GENOMIC DNA]</scope>
    <source>
        <strain evidence="3 4">OM03-6</strain>
    </source>
</reference>
<dbReference type="EMBL" id="QSUZ01000004">
    <property type="protein sequence ID" value="RGN89000.1"/>
    <property type="molecule type" value="Genomic_DNA"/>
</dbReference>
<name>A0A3E5EJ63_9FIRM</name>
<organism evidence="3 4">
    <name type="scientific">Blautia obeum</name>
    <dbReference type="NCBI Taxonomy" id="40520"/>
    <lineage>
        <taxon>Bacteria</taxon>
        <taxon>Bacillati</taxon>
        <taxon>Bacillota</taxon>
        <taxon>Clostridia</taxon>
        <taxon>Lachnospirales</taxon>
        <taxon>Lachnospiraceae</taxon>
        <taxon>Blautia</taxon>
    </lineage>
</organism>
<sequence>MKSFEHDQLMYAQGEAAGREDGLRAGRLAEIKNTEREKKRADMAQSRIKELEAELKKYREKPTA</sequence>
<dbReference type="AlphaFoldDB" id="A0A3E5EJ63"/>
<evidence type="ECO:0000256" key="2">
    <source>
        <dbReference type="SAM" id="MobiDB-lite"/>
    </source>
</evidence>
<proteinExistence type="predicted"/>
<evidence type="ECO:0000256" key="1">
    <source>
        <dbReference type="SAM" id="Coils"/>
    </source>
</evidence>
<evidence type="ECO:0000313" key="3">
    <source>
        <dbReference type="EMBL" id="RGN89000.1"/>
    </source>
</evidence>
<dbReference type="Proteomes" id="UP000261105">
    <property type="component" value="Unassembled WGS sequence"/>
</dbReference>
<gene>
    <name evidence="3" type="ORF">DXB38_04810</name>
</gene>
<feature type="coiled-coil region" evidence="1">
    <location>
        <begin position="34"/>
        <end position="61"/>
    </location>
</feature>
<feature type="region of interest" description="Disordered" evidence="2">
    <location>
        <begin position="1"/>
        <end position="21"/>
    </location>
</feature>
<protein>
    <submittedName>
        <fullName evidence="3">Uncharacterized protein</fullName>
    </submittedName>
</protein>
<accession>A0A3E5EJ63</accession>